<dbReference type="GO" id="GO:0005886">
    <property type="term" value="C:plasma membrane"/>
    <property type="evidence" value="ECO:0007669"/>
    <property type="project" value="UniProtKB-SubCell"/>
</dbReference>
<evidence type="ECO:0000256" key="5">
    <source>
        <dbReference type="ARBA" id="ARBA00023136"/>
    </source>
</evidence>
<evidence type="ECO:0000256" key="2">
    <source>
        <dbReference type="ARBA" id="ARBA00022475"/>
    </source>
</evidence>
<keyword evidence="5 6" id="KW-0472">Membrane</keyword>
<evidence type="ECO:0000256" key="4">
    <source>
        <dbReference type="ARBA" id="ARBA00022989"/>
    </source>
</evidence>
<dbReference type="InterPro" id="IPR003838">
    <property type="entry name" value="ABC3_permease_C"/>
</dbReference>
<evidence type="ECO:0000259" key="7">
    <source>
        <dbReference type="Pfam" id="PF02687"/>
    </source>
</evidence>
<evidence type="ECO:0000256" key="6">
    <source>
        <dbReference type="SAM" id="Phobius"/>
    </source>
</evidence>
<accession>A0A6I8M378</accession>
<dbReference type="RefSeq" id="WP_155547178.1">
    <property type="nucleotide sequence ID" value="NZ_CABVGP010000002.1"/>
</dbReference>
<dbReference type="Proteomes" id="UP000399805">
    <property type="component" value="Unassembled WGS sequence"/>
</dbReference>
<feature type="transmembrane region" description="Helical" evidence="6">
    <location>
        <begin position="411"/>
        <end position="432"/>
    </location>
</feature>
<dbReference type="Pfam" id="PF02687">
    <property type="entry name" value="FtsX"/>
    <property type="match status" value="2"/>
</dbReference>
<feature type="transmembrane region" description="Helical" evidence="6">
    <location>
        <begin position="248"/>
        <end position="273"/>
    </location>
</feature>
<feature type="domain" description="ABC3 transporter permease C-terminal" evidence="7">
    <location>
        <begin position="629"/>
        <end position="736"/>
    </location>
</feature>
<feature type="transmembrane region" description="Helical" evidence="6">
    <location>
        <begin position="293"/>
        <end position="313"/>
    </location>
</feature>
<organism evidence="8 9">
    <name type="scientific">Amycolatopsis camponoti</name>
    <dbReference type="NCBI Taxonomy" id="2606593"/>
    <lineage>
        <taxon>Bacteria</taxon>
        <taxon>Bacillati</taxon>
        <taxon>Actinomycetota</taxon>
        <taxon>Actinomycetes</taxon>
        <taxon>Pseudonocardiales</taxon>
        <taxon>Pseudonocardiaceae</taxon>
        <taxon>Amycolatopsis</taxon>
    </lineage>
</organism>
<sequence>MIRRWVADLALGMRLALGGGGARTALVRLTLTAVGVGLGVAVLLTATSVPHLLGARDDRASSRVLAPGTAAEGVDPIHAVTRNDEFRGRGLQGALVQLTGPHPPAAPGVARLPGPGEAVLSPALAELLRSPDGELLRSRLSQRVIGTIGDAGLTGPNELFFYIGSDTVAQQPDTVLVGRFGYETSRRPLSSLELLLVVVGATTCLVPVFVFVVTSTRLAAAARDRRLAALRLVGADRGQVHRIAAGEALLGSFAGLLAGLVMFQLIRVLVPAITVDAFRGGLFGTDVVPDWRLGVPALLALPLLACAAAVVALRPVVIEPLGVERRGTRSRRKLAWRLFPAVTGGVLLLTGLGGDGDGAGNPAVIVGVVLVLTAVPLVLPWVVERVAGLLGGGSPAWLLAVRRLQLDSATAARLVSGVAVVLAGSIALQGVYDRAESERPVPRQIRVLATYYATSVADGDAFAAAFHALPGLGGVPVRTGALLETAAGDRVSAVVESCPALRARARIADCRDGDVYAAATLADRVPGQGDHVWFSEVRRARAIDRPQWTLPEVHRVPVYGDGGLELLVTPGALATASGVGLTVNATLPTADPDLVERVRNVVGWNGSVDSLGTGRDGTSALITRVLSVGSVLVLLFVAGSLLVAAWEQLRERRRSLAALAANGAGRGVLARSLVWQLAIPVAVAVVVAVPAGLALDWLVLTFVVHRPMAADVPAIALLAATAIAAVLFVTALTLPALWRTTNLENLREE</sequence>
<proteinExistence type="predicted"/>
<evidence type="ECO:0000313" key="8">
    <source>
        <dbReference type="EMBL" id="VVJ22425.1"/>
    </source>
</evidence>
<keyword evidence="9" id="KW-1185">Reference proteome</keyword>
<keyword evidence="2" id="KW-1003">Cell membrane</keyword>
<feature type="transmembrane region" description="Helical" evidence="6">
    <location>
        <begin position="334"/>
        <end position="352"/>
    </location>
</feature>
<keyword evidence="3 6" id="KW-0812">Transmembrane</keyword>
<feature type="transmembrane region" description="Helical" evidence="6">
    <location>
        <begin position="715"/>
        <end position="738"/>
    </location>
</feature>
<feature type="transmembrane region" description="Helical" evidence="6">
    <location>
        <begin position="625"/>
        <end position="646"/>
    </location>
</feature>
<feature type="transmembrane region" description="Helical" evidence="6">
    <location>
        <begin position="364"/>
        <end position="383"/>
    </location>
</feature>
<keyword evidence="4 6" id="KW-1133">Transmembrane helix</keyword>
<feature type="transmembrane region" description="Helical" evidence="6">
    <location>
        <begin position="194"/>
        <end position="216"/>
    </location>
</feature>
<comment type="subcellular location">
    <subcellularLocation>
        <location evidence="1">Cell membrane</location>
        <topology evidence="1">Multi-pass membrane protein</topology>
    </subcellularLocation>
</comment>
<dbReference type="EMBL" id="CABVGP010000002">
    <property type="protein sequence ID" value="VVJ22425.1"/>
    <property type="molecule type" value="Genomic_DNA"/>
</dbReference>
<dbReference type="AlphaFoldDB" id="A0A6I8M378"/>
<evidence type="ECO:0000256" key="3">
    <source>
        <dbReference type="ARBA" id="ARBA00022692"/>
    </source>
</evidence>
<reference evidence="8 9" key="1">
    <citation type="submission" date="2019-09" db="EMBL/GenBank/DDBJ databases">
        <authorList>
            <person name="Leyn A S."/>
        </authorList>
    </citation>
    <scope>NUCLEOTIDE SEQUENCE [LARGE SCALE GENOMIC DNA]</scope>
    <source>
        <strain evidence="8">AA231_1</strain>
    </source>
</reference>
<gene>
    <name evidence="8" type="ORF">AA23TX_07436</name>
</gene>
<evidence type="ECO:0000256" key="1">
    <source>
        <dbReference type="ARBA" id="ARBA00004651"/>
    </source>
</evidence>
<evidence type="ECO:0000313" key="9">
    <source>
        <dbReference type="Proteomes" id="UP000399805"/>
    </source>
</evidence>
<protein>
    <recommendedName>
        <fullName evidence="7">ABC3 transporter permease C-terminal domain-containing protein</fullName>
    </recommendedName>
</protein>
<feature type="transmembrane region" description="Helical" evidence="6">
    <location>
        <begin position="673"/>
        <end position="695"/>
    </location>
</feature>
<name>A0A6I8M378_9PSEU</name>
<feature type="domain" description="ABC3 transporter permease C-terminal" evidence="7">
    <location>
        <begin position="202"/>
        <end position="311"/>
    </location>
</feature>